<evidence type="ECO:0000313" key="2">
    <source>
        <dbReference type="EMBL" id="CAB3979532.1"/>
    </source>
</evidence>
<sequence length="581" mass="64737">MDVTSYLHILLANEVLRDKLIQHFQVVDKFLSHPACTIIQQIKFDVDLIEVSNEYFSIKARKFIVCPITEAMHGKLSPRSFVPPDSSKPPKPGYFWKGIVNSFPDDDVRVRLLHKLSMDWKLCIICQRSTKEALQCPARSKRKDAGAGYFSFIRSALGYRAEIGIEVTQIDIESPGIEQTLTIHNASWHKSCRDLYNNTKLERAKKRKLAKTDKDEDRPDEEPSSSSPVKSRRSSILTGPVAAQNLQCFFCDKQDSPDNLHCASTLEVDRRVRDCARLLNDSSLIAKLSTGDLIAMEAKYHANCLASLYNKTRPIRKKSSKSSDELPVDVEKLAFAELIAYIEDILEVETAVLTLSELVRFYQYKLKELEADCGKVNSTRLKERVLKAFSDLTAHAEGRETNLVSRHVIGDQEECQKQSIPASLLTLIGMLIKGPSTKSDPSDSQSCISIAQLVVFNSVSRYEREEVVCPSQLRKGLFTTSAVDNIDNNTSSTTTQTSFHGTAISLVPHPNTNNQGTPRATDTFDPTASTTTKTIAHLPSSYTEIAPMTQPNGDLYAPRVPDQSLAPPAPPDSSLIDEEND</sequence>
<name>A0A6S7FSF4_PARCT</name>
<dbReference type="OrthoDB" id="5976409at2759"/>
<feature type="region of interest" description="Disordered" evidence="1">
    <location>
        <begin position="508"/>
        <end position="527"/>
    </location>
</feature>
<dbReference type="AlphaFoldDB" id="A0A6S7FSF4"/>
<reference evidence="2" key="1">
    <citation type="submission" date="2020-04" db="EMBL/GenBank/DDBJ databases">
        <authorList>
            <person name="Alioto T."/>
            <person name="Alioto T."/>
            <person name="Gomez Garrido J."/>
        </authorList>
    </citation>
    <scope>NUCLEOTIDE SEQUENCE</scope>
    <source>
        <strain evidence="2">A484AB</strain>
    </source>
</reference>
<evidence type="ECO:0000256" key="1">
    <source>
        <dbReference type="SAM" id="MobiDB-lite"/>
    </source>
</evidence>
<proteinExistence type="predicted"/>
<gene>
    <name evidence="2" type="ORF">PACLA_8A050642</name>
</gene>
<dbReference type="PANTHER" id="PTHR47018">
    <property type="entry name" value="CXC DOMAIN-CONTAINING PROTEIN-RELATED"/>
    <property type="match status" value="1"/>
</dbReference>
<accession>A0A6S7FSF4</accession>
<dbReference type="EMBL" id="CACRXK020000206">
    <property type="protein sequence ID" value="CAB3979532.1"/>
    <property type="molecule type" value="Genomic_DNA"/>
</dbReference>
<evidence type="ECO:0000313" key="3">
    <source>
        <dbReference type="Proteomes" id="UP001152795"/>
    </source>
</evidence>
<protein>
    <submittedName>
        <fullName evidence="2">Uncharacterized protein</fullName>
    </submittedName>
</protein>
<feature type="region of interest" description="Disordered" evidence="1">
    <location>
        <begin position="205"/>
        <end position="235"/>
    </location>
</feature>
<comment type="caution">
    <text evidence="2">The sequence shown here is derived from an EMBL/GenBank/DDBJ whole genome shotgun (WGS) entry which is preliminary data.</text>
</comment>
<dbReference type="Proteomes" id="UP001152795">
    <property type="component" value="Unassembled WGS sequence"/>
</dbReference>
<feature type="region of interest" description="Disordered" evidence="1">
    <location>
        <begin position="548"/>
        <end position="581"/>
    </location>
</feature>
<keyword evidence="3" id="KW-1185">Reference proteome</keyword>
<organism evidence="2 3">
    <name type="scientific">Paramuricea clavata</name>
    <name type="common">Red gorgonian</name>
    <name type="synonym">Violescent sea-whip</name>
    <dbReference type="NCBI Taxonomy" id="317549"/>
    <lineage>
        <taxon>Eukaryota</taxon>
        <taxon>Metazoa</taxon>
        <taxon>Cnidaria</taxon>
        <taxon>Anthozoa</taxon>
        <taxon>Octocorallia</taxon>
        <taxon>Malacalcyonacea</taxon>
        <taxon>Plexauridae</taxon>
        <taxon>Paramuricea</taxon>
    </lineage>
</organism>